<sequence length="141" mass="16115">MKNYCLETEGASIHYFTSQYHHGCHVTNLIKSDPSCCWFTSAYTPLPQHVVIKLSKPVSIEKLGIFLHGDNNQNPQEIKFHVSSDGANFNEVVYDTCEPRPGDFIWNVQRKNVQYVKYEILENFGGSGAYTTQIYVYGQVE</sequence>
<dbReference type="PANTHER" id="PTHR40682">
    <property type="entry name" value="F5/8 TYPE C DOMAIN CONTAINING PROTEIN"/>
    <property type="match status" value="1"/>
</dbReference>
<reference evidence="2" key="1">
    <citation type="submission" date="2015-07" db="EMBL/GenBank/DDBJ databases">
        <title>Adaptation to a free-living lifestyle via gene acquisitions in the diplomonad Trepomonas sp. PC1.</title>
        <authorList>
            <person name="Xu F."/>
            <person name="Jerlstrom-Hultqvist J."/>
            <person name="Kolisko M."/>
            <person name="Simpson A.G.B."/>
            <person name="Roger A.J."/>
            <person name="Svard S.G."/>
            <person name="Andersson J.O."/>
        </authorList>
    </citation>
    <scope>NUCLEOTIDE SEQUENCE</scope>
    <source>
        <strain evidence="2">PC1</strain>
    </source>
</reference>
<accession>A0A146KFL0</accession>
<gene>
    <name evidence="2" type="ORF">TPC1_11501</name>
</gene>
<dbReference type="InterPro" id="IPR008979">
    <property type="entry name" value="Galactose-bd-like_sf"/>
</dbReference>
<dbReference type="EMBL" id="GDID01001113">
    <property type="protein sequence ID" value="JAP95493.1"/>
    <property type="molecule type" value="Transcribed_RNA"/>
</dbReference>
<dbReference type="Pfam" id="PF00754">
    <property type="entry name" value="F5_F8_type_C"/>
    <property type="match status" value="1"/>
</dbReference>
<dbReference type="AlphaFoldDB" id="A0A146KFL0"/>
<protein>
    <recommendedName>
        <fullName evidence="1">F5/8 type C domain-containing protein</fullName>
    </recommendedName>
</protein>
<evidence type="ECO:0000259" key="1">
    <source>
        <dbReference type="Pfam" id="PF00754"/>
    </source>
</evidence>
<dbReference type="SUPFAM" id="SSF49785">
    <property type="entry name" value="Galactose-binding domain-like"/>
    <property type="match status" value="1"/>
</dbReference>
<proteinExistence type="predicted"/>
<organism evidence="2">
    <name type="scientific">Trepomonas sp. PC1</name>
    <dbReference type="NCBI Taxonomy" id="1076344"/>
    <lineage>
        <taxon>Eukaryota</taxon>
        <taxon>Metamonada</taxon>
        <taxon>Diplomonadida</taxon>
        <taxon>Hexamitidae</taxon>
        <taxon>Hexamitinae</taxon>
        <taxon>Trepomonas</taxon>
    </lineage>
</organism>
<name>A0A146KFL0_9EUKA</name>
<dbReference type="PANTHER" id="PTHR40682:SF1">
    <property type="entry name" value="CHROMOSOME UNDETERMINED SCAFFOLD_48, WHOLE GENOME SHOTGUN SEQUENCE"/>
    <property type="match status" value="1"/>
</dbReference>
<dbReference type="Gene3D" id="2.60.120.260">
    <property type="entry name" value="Galactose-binding domain-like"/>
    <property type="match status" value="1"/>
</dbReference>
<dbReference type="InterPro" id="IPR000421">
    <property type="entry name" value="FA58C"/>
</dbReference>
<feature type="domain" description="F5/8 type C" evidence="1">
    <location>
        <begin position="18"/>
        <end position="123"/>
    </location>
</feature>
<evidence type="ECO:0000313" key="2">
    <source>
        <dbReference type="EMBL" id="JAP95493.1"/>
    </source>
</evidence>